<evidence type="ECO:0000313" key="3">
    <source>
        <dbReference type="Proteomes" id="UP000800041"/>
    </source>
</evidence>
<dbReference type="AlphaFoldDB" id="A0A6G1HCE9"/>
<dbReference type="EMBL" id="ML977141">
    <property type="protein sequence ID" value="KAF1990913.1"/>
    <property type="molecule type" value="Genomic_DNA"/>
</dbReference>
<dbReference type="OrthoDB" id="6493944at2759"/>
<name>A0A6G1HCE9_9PEZI</name>
<gene>
    <name evidence="2" type="ORF">K402DRAFT_410295</name>
</gene>
<feature type="compositionally biased region" description="Basic and acidic residues" evidence="1">
    <location>
        <begin position="1"/>
        <end position="16"/>
    </location>
</feature>
<organism evidence="2 3">
    <name type="scientific">Aulographum hederae CBS 113979</name>
    <dbReference type="NCBI Taxonomy" id="1176131"/>
    <lineage>
        <taxon>Eukaryota</taxon>
        <taxon>Fungi</taxon>
        <taxon>Dikarya</taxon>
        <taxon>Ascomycota</taxon>
        <taxon>Pezizomycotina</taxon>
        <taxon>Dothideomycetes</taxon>
        <taxon>Pleosporomycetidae</taxon>
        <taxon>Aulographales</taxon>
        <taxon>Aulographaceae</taxon>
    </lineage>
</organism>
<protein>
    <submittedName>
        <fullName evidence="2">Uncharacterized protein</fullName>
    </submittedName>
</protein>
<dbReference type="Proteomes" id="UP000800041">
    <property type="component" value="Unassembled WGS sequence"/>
</dbReference>
<dbReference type="PANTHER" id="PTHR42345">
    <property type="entry name" value="TPR_REGION DOMAIN-CONTAINING PROTEIN"/>
    <property type="match status" value="1"/>
</dbReference>
<keyword evidence="3" id="KW-1185">Reference proteome</keyword>
<evidence type="ECO:0000256" key="1">
    <source>
        <dbReference type="SAM" id="MobiDB-lite"/>
    </source>
</evidence>
<reference evidence="2" key="1">
    <citation type="journal article" date="2020" name="Stud. Mycol.">
        <title>101 Dothideomycetes genomes: a test case for predicting lifestyles and emergence of pathogens.</title>
        <authorList>
            <person name="Haridas S."/>
            <person name="Albert R."/>
            <person name="Binder M."/>
            <person name="Bloem J."/>
            <person name="Labutti K."/>
            <person name="Salamov A."/>
            <person name="Andreopoulos B."/>
            <person name="Baker S."/>
            <person name="Barry K."/>
            <person name="Bills G."/>
            <person name="Bluhm B."/>
            <person name="Cannon C."/>
            <person name="Castanera R."/>
            <person name="Culley D."/>
            <person name="Daum C."/>
            <person name="Ezra D."/>
            <person name="Gonzalez J."/>
            <person name="Henrissat B."/>
            <person name="Kuo A."/>
            <person name="Liang C."/>
            <person name="Lipzen A."/>
            <person name="Lutzoni F."/>
            <person name="Magnuson J."/>
            <person name="Mondo S."/>
            <person name="Nolan M."/>
            <person name="Ohm R."/>
            <person name="Pangilinan J."/>
            <person name="Park H.-J."/>
            <person name="Ramirez L."/>
            <person name="Alfaro M."/>
            <person name="Sun H."/>
            <person name="Tritt A."/>
            <person name="Yoshinaga Y."/>
            <person name="Zwiers L.-H."/>
            <person name="Turgeon B."/>
            <person name="Goodwin S."/>
            <person name="Spatafora J."/>
            <person name="Crous P."/>
            <person name="Grigoriev I."/>
        </authorList>
    </citation>
    <scope>NUCLEOTIDE SEQUENCE</scope>
    <source>
        <strain evidence="2">CBS 113979</strain>
    </source>
</reference>
<feature type="region of interest" description="Disordered" evidence="1">
    <location>
        <begin position="666"/>
        <end position="733"/>
    </location>
</feature>
<feature type="region of interest" description="Disordered" evidence="1">
    <location>
        <begin position="1"/>
        <end position="110"/>
    </location>
</feature>
<feature type="compositionally biased region" description="Polar residues" evidence="1">
    <location>
        <begin position="82"/>
        <end position="92"/>
    </location>
</feature>
<evidence type="ECO:0000313" key="2">
    <source>
        <dbReference type="EMBL" id="KAF1990913.1"/>
    </source>
</evidence>
<feature type="compositionally biased region" description="Low complexity" evidence="1">
    <location>
        <begin position="683"/>
        <end position="701"/>
    </location>
</feature>
<feature type="compositionally biased region" description="Basic and acidic residues" evidence="1">
    <location>
        <begin position="93"/>
        <end position="108"/>
    </location>
</feature>
<sequence>MNGDMSKLDRQRRELESSWGHYGNPHPRYPAQAQRQPIHRTFTTPIHPRREVDRHPAYNYPSSRPSTSGSHGHIVHQRRRNSYSQSTTLEPSRNSHGDGRGKESKEWPPRGYTHTAIFSAKEADHYVVSGASTFKGYRDQVQHAPGQYRFFAVMDAEHSQRTDRADFEHPAFKDISLTVTGQIDEAFPWVALDQPCMAYAFGKSPGTTTLCWRVGKSGSLWTEMRFGSNVRPQRMKLIGILDRLRVLEKGLNEDDESGMYRHLYDMIDDPERDTNPHYGTHLQISDLITVLSNAEWTDFSLPNNQVVAKFFDSQDQKRRQAFFHQLLLAVELYLRIHSREHEESAKRKLLLQLPPKVGWDLALAQRWLENMSISRSKASSSHSTFTFDLRSKKRQKEALRQFASTLKWPNMDELGYILQETDAAEKPVEDRSADAMSWFTGVTLPGPTLPWVLMNSLIDCDRDTGFSLNHLTHMRPASGFQYRAITYWSYQCIVGKVLGAARGVKQVAGWIGPCSYSPDLHRTECVLVRQSTSPVETRLAHQDIDTMSQRTDPLGERDKSYPVDDYDLCVPDEDEVGDMIRIEKLGFVPVEGRNASEERLSGEGKPWTFDASITFAIEGKSEKFLLRYDVDFVAAYPCHKGPHPLFWDFSYLAIRADEGLINITDWPYRRSHPRGTPPTTSVASSYSNHTAHSSTSSQSQSHRPSKPRDHSSASRSKSRALVPHQPPPSTGPSFETLEQVLVIEALGVSDNEVFARAWCAHWGLHALVADVKETCMACAVREAYAGCMSVVILTSGGRNDVGDEG</sequence>
<feature type="compositionally biased region" description="Polar residues" evidence="1">
    <location>
        <begin position="60"/>
        <end position="70"/>
    </location>
</feature>
<proteinExistence type="predicted"/>
<dbReference type="PANTHER" id="PTHR42345:SF1">
    <property type="entry name" value="VTC DOMAIN-CONTAINING PROTEIN"/>
    <property type="match status" value="1"/>
</dbReference>
<accession>A0A6G1HCE9</accession>